<dbReference type="AlphaFoldDB" id="A0AAV4JFM2"/>
<dbReference type="Proteomes" id="UP000762676">
    <property type="component" value="Unassembled WGS sequence"/>
</dbReference>
<feature type="domain" description="DUF6160" evidence="2">
    <location>
        <begin position="1"/>
        <end position="100"/>
    </location>
</feature>
<proteinExistence type="predicted"/>
<feature type="chain" id="PRO_5043887302" description="DUF6160 domain-containing protein" evidence="1">
    <location>
        <begin position="24"/>
        <end position="502"/>
    </location>
</feature>
<protein>
    <recommendedName>
        <fullName evidence="2">DUF6160 domain-containing protein</fullName>
    </recommendedName>
</protein>
<reference evidence="3 4" key="1">
    <citation type="journal article" date="2021" name="Elife">
        <title>Chloroplast acquisition without the gene transfer in kleptoplastic sea slugs, Plakobranchus ocellatus.</title>
        <authorList>
            <person name="Maeda T."/>
            <person name="Takahashi S."/>
            <person name="Yoshida T."/>
            <person name="Shimamura S."/>
            <person name="Takaki Y."/>
            <person name="Nagai Y."/>
            <person name="Toyoda A."/>
            <person name="Suzuki Y."/>
            <person name="Arimoto A."/>
            <person name="Ishii H."/>
            <person name="Satoh N."/>
            <person name="Nishiyama T."/>
            <person name="Hasebe M."/>
            <person name="Maruyama T."/>
            <person name="Minagawa J."/>
            <person name="Obokata J."/>
            <person name="Shigenobu S."/>
        </authorList>
    </citation>
    <scope>NUCLEOTIDE SEQUENCE [LARGE SCALE GENOMIC DNA]</scope>
</reference>
<accession>A0AAV4JFM2</accession>
<evidence type="ECO:0000313" key="4">
    <source>
        <dbReference type="Proteomes" id="UP000762676"/>
    </source>
</evidence>
<evidence type="ECO:0000256" key="1">
    <source>
        <dbReference type="SAM" id="SignalP"/>
    </source>
</evidence>
<keyword evidence="4" id="KW-1185">Reference proteome</keyword>
<comment type="caution">
    <text evidence="3">The sequence shown here is derived from an EMBL/GenBank/DDBJ whole genome shotgun (WGS) entry which is preliminary data.</text>
</comment>
<sequence>MKGLKKLPLAIAISSVMAATAQAELKALEDEAMSEMTGQSGITVEIEMKATVGEVKYTDEGSITLEGITLHNDADPDDLLKQKIEIDLLENNDLAAATQAKASGDAVQISISETNMDVEVDAIRTGVNSLGAIEIDDLKMDGTTLTVYSLKDSKGIGVDAVINQEIGRLAITDVDGANNVAGDKNGGTVALNSIDVSSLDMTGTEITVVDGADNAFGTNDAVKISMPGINGGKITVGGIQLGSATGDGYDRFDQTIGSVNIEGLDLAGSDMYVYAPDSGSGIRVTQTLNASVSEVTYVAGVLDATEAALVQTAMETEFDTRGYTTYADAGAAATAYGTAMTDIGTFQAMGAQQAIIDTEVAGGVDPADPATHTAEYTDAVSQQATLAGTLSGDYLDVNAAIFGATSAAARQKQFAAAGSYYGSGSSRTGDGVGSVSLENVSIVADTSTIAVDVNSSNELVIGAPMTNANLTVGSIRVGDGNLGGLSVSGLNIATNNIKIYGH</sequence>
<name>A0AAV4JFM2_9GAST</name>
<keyword evidence="1" id="KW-0732">Signal</keyword>
<evidence type="ECO:0000313" key="3">
    <source>
        <dbReference type="EMBL" id="GFS20585.1"/>
    </source>
</evidence>
<dbReference type="EMBL" id="BMAT01010126">
    <property type="protein sequence ID" value="GFS20585.1"/>
    <property type="molecule type" value="Genomic_DNA"/>
</dbReference>
<organism evidence="3 4">
    <name type="scientific">Elysia marginata</name>
    <dbReference type="NCBI Taxonomy" id="1093978"/>
    <lineage>
        <taxon>Eukaryota</taxon>
        <taxon>Metazoa</taxon>
        <taxon>Spiralia</taxon>
        <taxon>Lophotrochozoa</taxon>
        <taxon>Mollusca</taxon>
        <taxon>Gastropoda</taxon>
        <taxon>Heterobranchia</taxon>
        <taxon>Euthyneura</taxon>
        <taxon>Panpulmonata</taxon>
        <taxon>Sacoglossa</taxon>
        <taxon>Placobranchoidea</taxon>
        <taxon>Plakobranchidae</taxon>
        <taxon>Elysia</taxon>
    </lineage>
</organism>
<gene>
    <name evidence="3" type="ORF">ElyMa_005060300</name>
</gene>
<feature type="signal peptide" evidence="1">
    <location>
        <begin position="1"/>
        <end position="23"/>
    </location>
</feature>
<dbReference type="InterPro" id="IPR046158">
    <property type="entry name" value="DUF6160"/>
</dbReference>
<evidence type="ECO:0000259" key="2">
    <source>
        <dbReference type="Pfam" id="PF19657"/>
    </source>
</evidence>
<dbReference type="Pfam" id="PF19657">
    <property type="entry name" value="DUF6160"/>
    <property type="match status" value="1"/>
</dbReference>